<gene>
    <name evidence="1" type="ORF">AAY42_08105</name>
</gene>
<protein>
    <recommendedName>
        <fullName evidence="3">Outer membrane protein beta-barrel domain-containing protein</fullName>
    </recommendedName>
</protein>
<dbReference type="STRING" id="346185.AAY42_08105"/>
<comment type="caution">
    <text evidence="1">The sequence shown here is derived from an EMBL/GenBank/DDBJ whole genome shotgun (WGS) entry which is preliminary data.</text>
</comment>
<accession>A0A0Q1DLK5</accession>
<evidence type="ECO:0000313" key="2">
    <source>
        <dbReference type="Proteomes" id="UP000050827"/>
    </source>
</evidence>
<dbReference type="RefSeq" id="WP_055394054.1">
    <property type="nucleotide sequence ID" value="NZ_LCTZ01000002.1"/>
</dbReference>
<dbReference type="AlphaFoldDB" id="A0A0Q1DLK5"/>
<organism evidence="1 2">
    <name type="scientific">Flagellimonas eckloniae</name>
    <dbReference type="NCBI Taxonomy" id="346185"/>
    <lineage>
        <taxon>Bacteria</taxon>
        <taxon>Pseudomonadati</taxon>
        <taxon>Bacteroidota</taxon>
        <taxon>Flavobacteriia</taxon>
        <taxon>Flavobacteriales</taxon>
        <taxon>Flavobacteriaceae</taxon>
        <taxon>Flagellimonas</taxon>
    </lineage>
</organism>
<keyword evidence="2" id="KW-1185">Reference proteome</keyword>
<dbReference type="EMBL" id="LCTZ01000002">
    <property type="protein sequence ID" value="KQC29849.1"/>
    <property type="molecule type" value="Genomic_DNA"/>
</dbReference>
<evidence type="ECO:0008006" key="3">
    <source>
        <dbReference type="Google" id="ProtNLM"/>
    </source>
</evidence>
<dbReference type="OrthoDB" id="1466811at2"/>
<dbReference type="PATRIC" id="fig|1547436.3.peg.1668"/>
<sequence length="356" mass="41569">MRTITLYLAAFFLFLLSNHVVGQEKYEKKIEALKYRKEKITKQEKEALKFEVEEINRRYKDGDITSEEAKTLKEAAAKKRALNIENRISIVNNQISLLERNDGNTLVEIGMDSIYGDRVGFSINIDGEPVFFSSSKRWKRDIKYDRRTYSDFVFAIGLNNALIEGQSLDDSPYKIGGSRFFEMGWQWRTRVFEKSNWMRFHYGFSFQFNGLKPDDNQIFVQNGDQTVLEEFEFELDKSKLRMDNLVFPVHLEFGPSKFKETEKSIRYSIQNQLRIGIGGYGGFNLGTRQKLKYTRDGEKVKDKFKRDYNTSDLIYGLSAYVGFDGMQLYAKYDLNPIFKDAAIEQNNISLGLRFDL</sequence>
<name>A0A0Q1DLK5_9FLAO</name>
<proteinExistence type="predicted"/>
<evidence type="ECO:0000313" key="1">
    <source>
        <dbReference type="EMBL" id="KQC29849.1"/>
    </source>
</evidence>
<dbReference type="Proteomes" id="UP000050827">
    <property type="component" value="Unassembled WGS sequence"/>
</dbReference>
<reference evidence="1 2" key="1">
    <citation type="submission" date="2015-04" db="EMBL/GenBank/DDBJ databases">
        <title>Complete genome of flavobacterium.</title>
        <authorList>
            <person name="Kwon Y.M."/>
            <person name="Kim S.-J."/>
        </authorList>
    </citation>
    <scope>NUCLEOTIDE SEQUENCE [LARGE SCALE GENOMIC DNA]</scope>
    <source>
        <strain evidence="1 2">DK169</strain>
    </source>
</reference>